<reference evidence="3" key="2">
    <citation type="submission" date="2019-09" db="UniProtKB">
        <authorList>
            <consortium name="WormBaseParasite"/>
        </authorList>
    </citation>
    <scope>IDENTIFICATION</scope>
</reference>
<dbReference type="PANTHER" id="PTHR46060:SF3">
    <property type="entry name" value="PROTEIN GVQW3"/>
    <property type="match status" value="1"/>
</dbReference>
<evidence type="ECO:0000313" key="3">
    <source>
        <dbReference type="WBParaSite" id="HPBE_0001594401-mRNA-1"/>
    </source>
</evidence>
<evidence type="ECO:0000313" key="2">
    <source>
        <dbReference type="Proteomes" id="UP000050761"/>
    </source>
</evidence>
<dbReference type="WBParaSite" id="HPBE_0001594401-mRNA-1">
    <property type="protein sequence ID" value="HPBE_0001594401-mRNA-1"/>
    <property type="gene ID" value="HPBE_0001594401"/>
</dbReference>
<dbReference type="InterPro" id="IPR052709">
    <property type="entry name" value="Transposase-MT_Hybrid"/>
</dbReference>
<protein>
    <submittedName>
        <fullName evidence="3">Histone-lysine N-methyltransferase SETMAR</fullName>
    </submittedName>
</protein>
<dbReference type="Proteomes" id="UP000050761">
    <property type="component" value="Unassembled WGS sequence"/>
</dbReference>
<dbReference type="Gene3D" id="3.30.420.10">
    <property type="entry name" value="Ribonuclease H-like superfamily/Ribonuclease H"/>
    <property type="match status" value="1"/>
</dbReference>
<accession>A0A183G3G5</accession>
<reference evidence="1 2" key="1">
    <citation type="submission" date="2018-11" db="EMBL/GenBank/DDBJ databases">
        <authorList>
            <consortium name="Pathogen Informatics"/>
        </authorList>
    </citation>
    <scope>NUCLEOTIDE SEQUENCE [LARGE SCALE GENOMIC DNA]</scope>
</reference>
<evidence type="ECO:0000313" key="1">
    <source>
        <dbReference type="EMBL" id="VDP04409.1"/>
    </source>
</evidence>
<gene>
    <name evidence="1" type="ORF">HPBE_LOCUS15943</name>
</gene>
<accession>A0A3P8DWH4</accession>
<organism evidence="2 3">
    <name type="scientific">Heligmosomoides polygyrus</name>
    <name type="common">Parasitic roundworm</name>
    <dbReference type="NCBI Taxonomy" id="6339"/>
    <lineage>
        <taxon>Eukaryota</taxon>
        <taxon>Metazoa</taxon>
        <taxon>Ecdysozoa</taxon>
        <taxon>Nematoda</taxon>
        <taxon>Chromadorea</taxon>
        <taxon>Rhabditida</taxon>
        <taxon>Rhabditina</taxon>
        <taxon>Rhabditomorpha</taxon>
        <taxon>Strongyloidea</taxon>
        <taxon>Heligmosomidae</taxon>
        <taxon>Heligmosomoides</taxon>
    </lineage>
</organism>
<sequence length="104" mass="12205">MDSKAMVNEIEEMDRRLALIHSQRFKKFLPFDNAAPHREQVTTDKLAQLTYVHMPHPPYSPDISPCEFHHILGLRDFLVGRDTRTQAVLDNHLEQLINTRPKQF</sequence>
<name>A0A183G3G5_HELPZ</name>
<dbReference type="GO" id="GO:0003676">
    <property type="term" value="F:nucleic acid binding"/>
    <property type="evidence" value="ECO:0007669"/>
    <property type="project" value="InterPro"/>
</dbReference>
<dbReference type="PANTHER" id="PTHR46060">
    <property type="entry name" value="MARINER MOS1 TRANSPOSASE-LIKE PROTEIN"/>
    <property type="match status" value="1"/>
</dbReference>
<dbReference type="AlphaFoldDB" id="A0A183G3G5"/>
<dbReference type="EMBL" id="UZAH01029130">
    <property type="protein sequence ID" value="VDP04409.1"/>
    <property type="molecule type" value="Genomic_DNA"/>
</dbReference>
<dbReference type="InterPro" id="IPR036397">
    <property type="entry name" value="RNaseH_sf"/>
</dbReference>
<keyword evidence="2" id="KW-1185">Reference proteome</keyword>
<proteinExistence type="predicted"/>